<evidence type="ECO:0000313" key="1">
    <source>
        <dbReference type="EMBL" id="MFB9834497.1"/>
    </source>
</evidence>
<dbReference type="Proteomes" id="UP001589627">
    <property type="component" value="Unassembled WGS sequence"/>
</dbReference>
<accession>A0ABV5YKD9</accession>
<reference evidence="1 2" key="1">
    <citation type="submission" date="2024-09" db="EMBL/GenBank/DDBJ databases">
        <authorList>
            <person name="Sun Q."/>
            <person name="Mori K."/>
        </authorList>
    </citation>
    <scope>NUCLEOTIDE SEQUENCE [LARGE SCALE GENOMIC DNA]</scope>
    <source>
        <strain evidence="1 2">TBRC 0563</strain>
    </source>
</reference>
<proteinExistence type="predicted"/>
<comment type="caution">
    <text evidence="1">The sequence shown here is derived from an EMBL/GenBank/DDBJ whole genome shotgun (WGS) entry which is preliminary data.</text>
</comment>
<protein>
    <submittedName>
        <fullName evidence="1">Uncharacterized protein</fullName>
    </submittedName>
</protein>
<keyword evidence="2" id="KW-1185">Reference proteome</keyword>
<gene>
    <name evidence="1" type="ORF">ACFFNX_20140</name>
</gene>
<sequence length="120" mass="12633">MGGIALTATLAPAPAFAETVRSSVNRNVELVIGVTNVSSTQVKLGTVTVTLVDGLGHSGANYDFRLYIASTLIKNDNHTCTRDECARQWAINKTYTKGTVVIGRMVVPGGSDVGAPRITL</sequence>
<dbReference type="EMBL" id="JBHLZP010000142">
    <property type="protein sequence ID" value="MFB9834497.1"/>
    <property type="molecule type" value="Genomic_DNA"/>
</dbReference>
<organism evidence="1 2">
    <name type="scientific">Actinoallomurus acaciae</name>
    <dbReference type="NCBI Taxonomy" id="502577"/>
    <lineage>
        <taxon>Bacteria</taxon>
        <taxon>Bacillati</taxon>
        <taxon>Actinomycetota</taxon>
        <taxon>Actinomycetes</taxon>
        <taxon>Streptosporangiales</taxon>
        <taxon>Thermomonosporaceae</taxon>
        <taxon>Actinoallomurus</taxon>
    </lineage>
</organism>
<name>A0ABV5YKD9_9ACTN</name>
<evidence type="ECO:0000313" key="2">
    <source>
        <dbReference type="Proteomes" id="UP001589627"/>
    </source>
</evidence>